<keyword evidence="3" id="KW-0378">Hydrolase</keyword>
<dbReference type="RefSeq" id="WP_024004773.1">
    <property type="nucleotide sequence ID" value="NZ_KI650979.1"/>
</dbReference>
<name>V8QVC8_9BURK</name>
<proteinExistence type="inferred from homology"/>
<comment type="caution">
    <text evidence="6">The sequence shown here is derived from an EMBL/GenBank/DDBJ whole genome shotgun (WGS) entry which is preliminary data.</text>
</comment>
<evidence type="ECO:0000313" key="6">
    <source>
        <dbReference type="EMBL" id="ETF02954.1"/>
    </source>
</evidence>
<dbReference type="STRING" id="1424334.W822_08985"/>
<evidence type="ECO:0000256" key="2">
    <source>
        <dbReference type="ARBA" id="ARBA00022723"/>
    </source>
</evidence>
<organism evidence="6 7">
    <name type="scientific">Advenella kashmirensis W13003</name>
    <dbReference type="NCBI Taxonomy" id="1424334"/>
    <lineage>
        <taxon>Bacteria</taxon>
        <taxon>Pseudomonadati</taxon>
        <taxon>Pseudomonadota</taxon>
        <taxon>Betaproteobacteria</taxon>
        <taxon>Burkholderiales</taxon>
        <taxon>Alcaligenaceae</taxon>
    </lineage>
</organism>
<dbReference type="OrthoDB" id="9803916at2"/>
<evidence type="ECO:0000256" key="3">
    <source>
        <dbReference type="ARBA" id="ARBA00022801"/>
    </source>
</evidence>
<feature type="domain" description="Metallo-beta-lactamase" evidence="5">
    <location>
        <begin position="98"/>
        <end position="301"/>
    </location>
</feature>
<dbReference type="PATRIC" id="fig|1424334.3.peg.1803"/>
<dbReference type="SMART" id="SM00849">
    <property type="entry name" value="Lactamase_B"/>
    <property type="match status" value="1"/>
</dbReference>
<dbReference type="Gene3D" id="3.60.15.10">
    <property type="entry name" value="Ribonuclease Z/Hydroxyacylglutathione hydrolase-like"/>
    <property type="match status" value="1"/>
</dbReference>
<protein>
    <submittedName>
        <fullName evidence="6">Lactamase</fullName>
    </submittedName>
</protein>
<dbReference type="AlphaFoldDB" id="V8QVC8"/>
<dbReference type="EMBL" id="AYXT01000009">
    <property type="protein sequence ID" value="ETF02954.1"/>
    <property type="molecule type" value="Genomic_DNA"/>
</dbReference>
<dbReference type="CDD" id="cd07729">
    <property type="entry name" value="AHL_lactonase_MBL-fold"/>
    <property type="match status" value="1"/>
</dbReference>
<reference evidence="6 7" key="1">
    <citation type="journal article" date="2014" name="Genome Announc.">
        <title>Draft Genome Sequence of Advenella kashmirensis Strain W13003, a Polycyclic Aromatic Hydrocarbon-Degrading Bacterium.</title>
        <authorList>
            <person name="Wang X."/>
            <person name="Jin D."/>
            <person name="Zhou L."/>
            <person name="Wu L."/>
            <person name="An W."/>
            <person name="Zhao L."/>
        </authorList>
    </citation>
    <scope>NUCLEOTIDE SEQUENCE [LARGE SCALE GENOMIC DNA]</scope>
    <source>
        <strain evidence="6 7">W13003</strain>
    </source>
</reference>
<evidence type="ECO:0000313" key="7">
    <source>
        <dbReference type="Proteomes" id="UP000018733"/>
    </source>
</evidence>
<dbReference type="InterPro" id="IPR051013">
    <property type="entry name" value="MBL_superfamily_lactonases"/>
</dbReference>
<evidence type="ECO:0000256" key="4">
    <source>
        <dbReference type="ARBA" id="ARBA00022833"/>
    </source>
</evidence>
<dbReference type="SUPFAM" id="SSF56281">
    <property type="entry name" value="Metallo-hydrolase/oxidoreductase"/>
    <property type="match status" value="1"/>
</dbReference>
<accession>V8QVC8</accession>
<dbReference type="eggNOG" id="COG0491">
    <property type="taxonomic scope" value="Bacteria"/>
</dbReference>
<dbReference type="GO" id="GO:0046872">
    <property type="term" value="F:metal ion binding"/>
    <property type="evidence" value="ECO:0007669"/>
    <property type="project" value="UniProtKB-KW"/>
</dbReference>
<dbReference type="PANTHER" id="PTHR42978:SF3">
    <property type="entry name" value="BLR3078 PROTEIN"/>
    <property type="match status" value="1"/>
</dbReference>
<dbReference type="PANTHER" id="PTHR42978">
    <property type="entry name" value="QUORUM-QUENCHING LACTONASE YTNP-RELATED-RELATED"/>
    <property type="match status" value="1"/>
</dbReference>
<dbReference type="Pfam" id="PF00753">
    <property type="entry name" value="Lactamase_B"/>
    <property type="match status" value="1"/>
</dbReference>
<keyword evidence="7" id="KW-1185">Reference proteome</keyword>
<keyword evidence="2" id="KW-0479">Metal-binding</keyword>
<keyword evidence="4" id="KW-0862">Zinc</keyword>
<evidence type="ECO:0000256" key="1">
    <source>
        <dbReference type="ARBA" id="ARBA00007749"/>
    </source>
</evidence>
<gene>
    <name evidence="6" type="ORF">W822_08985</name>
</gene>
<dbReference type="InterPro" id="IPR001279">
    <property type="entry name" value="Metallo-B-lactamas"/>
</dbReference>
<sequence length="313" mass="34406">MNRIEFVMAVAVVVLGSVFPLSEAVAGTASPAKTQLHSSPQSGKAMPLQNLETSFSAMAAKENPSLRVYPLDCGRIRIKDMDMFADDGSYKGVSAQLVVSCYLIRHPKGDLLWDTGIGDQFTGPKGVELMPGNVAYMPVTLRSQLAWLGTRPGKIRYLAFSHEHIDHIGNANLMTGAIWLLNPKEHQWTVREEGHDGAPPALLAESTKAKIQWVKDDYDVFGDGTVRILQTPGHTPGHQSLFVRPSGEQPLILAGDVWHSRVNFLHNRVPRFNTSRSQTIASMQLLRDLARKTGARIVIGHAPEDFAPLNMGR</sequence>
<evidence type="ECO:0000259" key="5">
    <source>
        <dbReference type="SMART" id="SM00849"/>
    </source>
</evidence>
<dbReference type="GO" id="GO:0016787">
    <property type="term" value="F:hydrolase activity"/>
    <property type="evidence" value="ECO:0007669"/>
    <property type="project" value="UniProtKB-KW"/>
</dbReference>
<dbReference type="Proteomes" id="UP000018733">
    <property type="component" value="Unassembled WGS sequence"/>
</dbReference>
<dbReference type="InterPro" id="IPR036866">
    <property type="entry name" value="RibonucZ/Hydroxyglut_hydro"/>
</dbReference>
<dbReference type="HOGENOM" id="CLU_030571_3_2_4"/>
<comment type="similarity">
    <text evidence="1">Belongs to the metallo-beta-lactamase superfamily.</text>
</comment>